<evidence type="ECO:0000313" key="2">
    <source>
        <dbReference type="Proteomes" id="UP000004295"/>
    </source>
</evidence>
<dbReference type="EMBL" id="ACNN01000020">
    <property type="protein sequence ID" value="EEN82741.1"/>
    <property type="molecule type" value="Genomic_DNA"/>
</dbReference>
<gene>
    <name evidence="1" type="ORF">POREN0001_0279</name>
</gene>
<organism evidence="1 2">
    <name type="scientific">Porphyromonas endodontalis (strain ATCC 35406 / DSM 24491 / JCM 8526 / CCUG 16442 / BCRC 14492 / NCTC 13058 / HG 370)</name>
    <name type="common">Bacteroides endodontalis</name>
    <dbReference type="NCBI Taxonomy" id="553175"/>
    <lineage>
        <taxon>Bacteria</taxon>
        <taxon>Pseudomonadati</taxon>
        <taxon>Bacteroidota</taxon>
        <taxon>Bacteroidia</taxon>
        <taxon>Bacteroidales</taxon>
        <taxon>Porphyromonadaceae</taxon>
        <taxon>Porphyromonas</taxon>
    </lineage>
</organism>
<comment type="caution">
    <text evidence="1">The sequence shown here is derived from an EMBL/GenBank/DDBJ whole genome shotgun (WGS) entry which is preliminary data.</text>
</comment>
<keyword evidence="2" id="KW-1185">Reference proteome</keyword>
<evidence type="ECO:0000313" key="1">
    <source>
        <dbReference type="EMBL" id="EEN82741.1"/>
    </source>
</evidence>
<dbReference type="AlphaFoldDB" id="C3JAP2"/>
<accession>C3JAP2</accession>
<dbReference type="STRING" id="553175.POREN0001_0279"/>
<name>C3JAP2_POREA</name>
<sequence>MGDIPYCSHLFIVLNGEKEPYYSNIQQYTKDLQINTSLIYTEKKRSLKCTKYRDRAITGL</sequence>
<protein>
    <submittedName>
        <fullName evidence="1">Uncharacterized protein</fullName>
    </submittedName>
</protein>
<dbReference type="Proteomes" id="UP000004295">
    <property type="component" value="Unassembled WGS sequence"/>
</dbReference>
<proteinExistence type="predicted"/>
<reference evidence="1 2" key="1">
    <citation type="submission" date="2009-04" db="EMBL/GenBank/DDBJ databases">
        <authorList>
            <person name="Sebastian Y."/>
            <person name="Madupu R."/>
            <person name="Durkin A.S."/>
            <person name="Torralba M."/>
            <person name="Methe B."/>
            <person name="Sutton G.G."/>
            <person name="Strausberg R.L."/>
            <person name="Nelson K.E."/>
        </authorList>
    </citation>
    <scope>NUCLEOTIDE SEQUENCE [LARGE SCALE GENOMIC DNA]</scope>
    <source>
        <strain evidence="2">ATCC 35406 / BCRC 14492 / JCM 8526 / NCTC 13058 / HG 370</strain>
    </source>
</reference>